<dbReference type="GO" id="GO:0035435">
    <property type="term" value="P:phosphate ion transmembrane transport"/>
    <property type="evidence" value="ECO:0007669"/>
    <property type="project" value="InterPro"/>
</dbReference>
<comment type="subcellular location">
    <subcellularLocation>
        <location evidence="1 8">Cell membrane</location>
        <topology evidence="1 8">Multi-pass membrane protein</topology>
    </subcellularLocation>
</comment>
<keyword evidence="6 8" id="KW-1133">Transmembrane helix</keyword>
<evidence type="ECO:0000256" key="4">
    <source>
        <dbReference type="ARBA" id="ARBA00022475"/>
    </source>
</evidence>
<dbReference type="EMBL" id="VNJK01000001">
    <property type="protein sequence ID" value="TVX92344.1"/>
    <property type="molecule type" value="Genomic_DNA"/>
</dbReference>
<evidence type="ECO:0000256" key="8">
    <source>
        <dbReference type="RuleBase" id="RU363043"/>
    </source>
</evidence>
<evidence type="ECO:0000313" key="10">
    <source>
        <dbReference type="EMBL" id="TVX92344.1"/>
    </source>
</evidence>
<dbReference type="Gene3D" id="1.10.3720.10">
    <property type="entry name" value="MetI-like"/>
    <property type="match status" value="1"/>
</dbReference>
<comment type="similarity">
    <text evidence="2 8">Belongs to the binding-protein-dependent transport system permease family. CysTW subfamily.</text>
</comment>
<evidence type="ECO:0000313" key="11">
    <source>
        <dbReference type="Proteomes" id="UP000318102"/>
    </source>
</evidence>
<evidence type="ECO:0000259" key="9">
    <source>
        <dbReference type="PROSITE" id="PS50928"/>
    </source>
</evidence>
<accession>A0A559IXI1</accession>
<feature type="transmembrane region" description="Helical" evidence="8">
    <location>
        <begin position="262"/>
        <end position="284"/>
    </location>
</feature>
<evidence type="ECO:0000256" key="7">
    <source>
        <dbReference type="ARBA" id="ARBA00023136"/>
    </source>
</evidence>
<dbReference type="GO" id="GO:0005886">
    <property type="term" value="C:plasma membrane"/>
    <property type="evidence" value="ECO:0007669"/>
    <property type="project" value="UniProtKB-SubCell"/>
</dbReference>
<evidence type="ECO:0000256" key="2">
    <source>
        <dbReference type="ARBA" id="ARBA00007069"/>
    </source>
</evidence>
<evidence type="ECO:0000256" key="1">
    <source>
        <dbReference type="ARBA" id="ARBA00004651"/>
    </source>
</evidence>
<evidence type="ECO:0000256" key="5">
    <source>
        <dbReference type="ARBA" id="ARBA00022692"/>
    </source>
</evidence>
<proteinExistence type="inferred from homology"/>
<dbReference type="PANTHER" id="PTHR43470:SF5">
    <property type="entry name" value="PHOSPHATE TRANSPORT SYSTEM PERMEASE PROTEIN PSTA"/>
    <property type="match status" value="1"/>
</dbReference>
<keyword evidence="3" id="KW-0813">Transport</keyword>
<dbReference type="CDD" id="cd06261">
    <property type="entry name" value="TM_PBP2"/>
    <property type="match status" value="1"/>
</dbReference>
<name>A0A559IXI1_9BACL</name>
<dbReference type="Pfam" id="PF00528">
    <property type="entry name" value="BPD_transp_1"/>
    <property type="match status" value="1"/>
</dbReference>
<keyword evidence="11" id="KW-1185">Reference proteome</keyword>
<feature type="transmembrane region" description="Helical" evidence="8">
    <location>
        <begin position="79"/>
        <end position="100"/>
    </location>
</feature>
<evidence type="ECO:0000256" key="6">
    <source>
        <dbReference type="ARBA" id="ARBA00022989"/>
    </source>
</evidence>
<protein>
    <recommendedName>
        <fullName evidence="8">Phosphate transport system permease protein PstA</fullName>
    </recommendedName>
</protein>
<dbReference type="RefSeq" id="WP_144987718.1">
    <property type="nucleotide sequence ID" value="NZ_VNJK01000001.1"/>
</dbReference>
<keyword evidence="4 8" id="KW-1003">Cell membrane</keyword>
<reference evidence="10 11" key="1">
    <citation type="submission" date="2019-07" db="EMBL/GenBank/DDBJ databases">
        <authorList>
            <person name="Kim J."/>
        </authorList>
    </citation>
    <scope>NUCLEOTIDE SEQUENCE [LARGE SCALE GENOMIC DNA]</scope>
    <source>
        <strain evidence="10 11">N4</strain>
    </source>
</reference>
<dbReference type="Proteomes" id="UP000318102">
    <property type="component" value="Unassembled WGS sequence"/>
</dbReference>
<dbReference type="AlphaFoldDB" id="A0A559IXI1"/>
<dbReference type="SUPFAM" id="SSF161098">
    <property type="entry name" value="MetI-like"/>
    <property type="match status" value="1"/>
</dbReference>
<dbReference type="OrthoDB" id="9807065at2"/>
<dbReference type="InterPro" id="IPR005672">
    <property type="entry name" value="Phosphate_PstA"/>
</dbReference>
<dbReference type="NCBIfam" id="TIGR00974">
    <property type="entry name" value="3a0107s02c"/>
    <property type="match status" value="1"/>
</dbReference>
<dbReference type="GO" id="GO:0005315">
    <property type="term" value="F:phosphate transmembrane transporter activity"/>
    <property type="evidence" value="ECO:0007669"/>
    <property type="project" value="InterPro"/>
</dbReference>
<feature type="transmembrane region" description="Helical" evidence="8">
    <location>
        <begin position="146"/>
        <end position="164"/>
    </location>
</feature>
<comment type="caution">
    <text evidence="8">Lacks conserved residue(s) required for the propagation of feature annotation.</text>
</comment>
<dbReference type="PANTHER" id="PTHR43470">
    <property type="entry name" value="PHOSPHATE TRANSPORT SYSTEM PERMEASE PROTEIN PSTA-RELATED"/>
    <property type="match status" value="1"/>
</dbReference>
<sequence>MNNLFQDANRQQISGRRRNDLIWRILFLGATMFGIVALSALIITIITDGIARLNPDLFTNYPSRRASASGMKSAIVGSLYMLCLMAPISFVLGVGAAIYLEEYAPKNRFTRLIQLNISTLAGVPSIVYGILGLAIFVRTFGLERSLLSGALTMTLLVLPIIIVASQEAIRAVPRARRDASFALGATKWQTVSRSVLPSAISAIMTGVILALSRAIGETAPLIIIGAATYVAFLPESLFDTFTVMPIQIYNWIARPQEAFQDLAASGIIVLMIMLVIMNVAAIMLRNKYQKNI</sequence>
<dbReference type="InterPro" id="IPR000515">
    <property type="entry name" value="MetI-like"/>
</dbReference>
<organism evidence="10 11">
    <name type="scientific">Paenibacillus agilis</name>
    <dbReference type="NCBI Taxonomy" id="3020863"/>
    <lineage>
        <taxon>Bacteria</taxon>
        <taxon>Bacillati</taxon>
        <taxon>Bacillota</taxon>
        <taxon>Bacilli</taxon>
        <taxon>Bacillales</taxon>
        <taxon>Paenibacillaceae</taxon>
        <taxon>Paenibacillus</taxon>
    </lineage>
</organism>
<gene>
    <name evidence="10" type="primary">pstA</name>
    <name evidence="10" type="ORF">FPZ44_04270</name>
</gene>
<evidence type="ECO:0000256" key="3">
    <source>
        <dbReference type="ARBA" id="ARBA00022448"/>
    </source>
</evidence>
<comment type="caution">
    <text evidence="10">The sequence shown here is derived from an EMBL/GenBank/DDBJ whole genome shotgun (WGS) entry which is preliminary data.</text>
</comment>
<feature type="transmembrane region" description="Helical" evidence="8">
    <location>
        <begin position="112"/>
        <end position="140"/>
    </location>
</feature>
<keyword evidence="5 8" id="KW-0812">Transmembrane</keyword>
<feature type="domain" description="ABC transmembrane type-1" evidence="9">
    <location>
        <begin position="75"/>
        <end position="280"/>
    </location>
</feature>
<dbReference type="PROSITE" id="PS50928">
    <property type="entry name" value="ABC_TM1"/>
    <property type="match status" value="1"/>
</dbReference>
<feature type="transmembrane region" description="Helical" evidence="8">
    <location>
        <begin position="21"/>
        <end position="46"/>
    </location>
</feature>
<keyword evidence="7 8" id="KW-0472">Membrane</keyword>
<dbReference type="InterPro" id="IPR035906">
    <property type="entry name" value="MetI-like_sf"/>
</dbReference>